<reference evidence="3 4" key="3">
    <citation type="submission" date="2020-08" db="EMBL/GenBank/DDBJ databases">
        <title>Sequencing the genomes of 1000 actinobacteria strains.</title>
        <authorList>
            <person name="Klenk H.-P."/>
        </authorList>
    </citation>
    <scope>NUCLEOTIDE SEQUENCE [LARGE SCALE GENOMIC DNA]</scope>
    <source>
        <strain evidence="3 4">DSM 44772</strain>
    </source>
</reference>
<dbReference type="RefSeq" id="WP_132053638.1">
    <property type="nucleotide sequence ID" value="NZ_BAAAHD010000055.1"/>
</dbReference>
<dbReference type="EMBL" id="BAAAHD010000055">
    <property type="protein sequence ID" value="GAA0582510.1"/>
    <property type="molecule type" value="Genomic_DNA"/>
</dbReference>
<evidence type="ECO:0000313" key="4">
    <source>
        <dbReference type="Proteomes" id="UP000549343"/>
    </source>
</evidence>
<evidence type="ECO:0000313" key="2">
    <source>
        <dbReference type="EMBL" id="GAA0582510.1"/>
    </source>
</evidence>
<dbReference type="Proteomes" id="UP000549343">
    <property type="component" value="Unassembled WGS sequence"/>
</dbReference>
<accession>A0A7W7N087</accession>
<evidence type="ECO:0000256" key="1">
    <source>
        <dbReference type="SAM" id="MobiDB-lite"/>
    </source>
</evidence>
<sequence length="61" mass="7361">MYHHDIMRSLMKERVRERLAEAEAERAGRFARRAREFWADRAERAAARPPRRTSRRAAPQR</sequence>
<dbReference type="Proteomes" id="UP001501427">
    <property type="component" value="Unassembled WGS sequence"/>
</dbReference>
<protein>
    <submittedName>
        <fullName evidence="3">Uncharacterized protein</fullName>
    </submittedName>
</protein>
<organism evidence="3 4">
    <name type="scientific">Actinomadura livida</name>
    <dbReference type="NCBI Taxonomy" id="79909"/>
    <lineage>
        <taxon>Bacteria</taxon>
        <taxon>Bacillati</taxon>
        <taxon>Actinomycetota</taxon>
        <taxon>Actinomycetes</taxon>
        <taxon>Streptosporangiales</taxon>
        <taxon>Thermomonosporaceae</taxon>
        <taxon>Actinomadura</taxon>
    </lineage>
</organism>
<evidence type="ECO:0000313" key="3">
    <source>
        <dbReference type="EMBL" id="MBB4777623.1"/>
    </source>
</evidence>
<proteinExistence type="predicted"/>
<gene>
    <name evidence="3" type="ORF">F4557_006041</name>
    <name evidence="2" type="ORF">GCM10009546_51100</name>
</gene>
<feature type="region of interest" description="Disordered" evidence="1">
    <location>
        <begin position="41"/>
        <end position="61"/>
    </location>
</feature>
<keyword evidence="5" id="KW-1185">Reference proteome</keyword>
<name>A0A7W7N087_9ACTN</name>
<reference evidence="2" key="4">
    <citation type="submission" date="2023-12" db="EMBL/GenBank/DDBJ databases">
        <authorList>
            <person name="Sun Q."/>
            <person name="Inoue M."/>
        </authorList>
    </citation>
    <scope>NUCLEOTIDE SEQUENCE</scope>
    <source>
        <strain evidence="2">JCM 10667</strain>
    </source>
</reference>
<evidence type="ECO:0000313" key="5">
    <source>
        <dbReference type="Proteomes" id="UP001501427"/>
    </source>
</evidence>
<dbReference type="EMBL" id="JACHMV010000001">
    <property type="protein sequence ID" value="MBB4777623.1"/>
    <property type="molecule type" value="Genomic_DNA"/>
</dbReference>
<reference evidence="2" key="1">
    <citation type="journal article" date="2014" name="Int. J. Syst. Evol. Microbiol.">
        <title>Complete genome of a new Firmicutes species belonging to the dominant human colonic microbiota ('Ruminococcus bicirculans') reveals two chromosomes and a selective capacity to utilize plant glucans.</title>
        <authorList>
            <consortium name="NISC Comparative Sequencing Program"/>
            <person name="Wegmann U."/>
            <person name="Louis P."/>
            <person name="Goesmann A."/>
            <person name="Henrissat B."/>
            <person name="Duncan S.H."/>
            <person name="Flint H.J."/>
        </authorList>
    </citation>
    <scope>NUCLEOTIDE SEQUENCE</scope>
    <source>
        <strain evidence="2">JCM 10667</strain>
    </source>
</reference>
<dbReference type="AlphaFoldDB" id="A0A7W7N087"/>
<comment type="caution">
    <text evidence="3">The sequence shown here is derived from an EMBL/GenBank/DDBJ whole genome shotgun (WGS) entry which is preliminary data.</text>
</comment>
<reference evidence="5" key="2">
    <citation type="journal article" date="2019" name="Int. J. Syst. Evol. Microbiol.">
        <title>The Global Catalogue of Microorganisms (GCM) 10K type strain sequencing project: providing services to taxonomists for standard genome sequencing and annotation.</title>
        <authorList>
            <consortium name="The Broad Institute Genomics Platform"/>
            <consortium name="The Broad Institute Genome Sequencing Center for Infectious Disease"/>
            <person name="Wu L."/>
            <person name="Ma J."/>
        </authorList>
    </citation>
    <scope>NUCLEOTIDE SEQUENCE [LARGE SCALE GENOMIC DNA]</scope>
    <source>
        <strain evidence="5">JCM 10667</strain>
    </source>
</reference>